<feature type="compositionally biased region" description="Polar residues" evidence="7">
    <location>
        <begin position="361"/>
        <end position="371"/>
    </location>
</feature>
<evidence type="ECO:0000256" key="5">
    <source>
        <dbReference type="ARBA" id="ARBA00023163"/>
    </source>
</evidence>
<dbReference type="PANTHER" id="PTHR31496">
    <property type="entry name" value="TRANSCRIPTION FACTOR KAN2-RELATED"/>
    <property type="match status" value="1"/>
</dbReference>
<dbReference type="Gene3D" id="1.10.10.60">
    <property type="entry name" value="Homeodomain-like"/>
    <property type="match status" value="1"/>
</dbReference>
<evidence type="ECO:0000259" key="8">
    <source>
        <dbReference type="Pfam" id="PF00249"/>
    </source>
</evidence>
<evidence type="ECO:0000256" key="7">
    <source>
        <dbReference type="SAM" id="MobiDB-lite"/>
    </source>
</evidence>
<dbReference type="Proteomes" id="UP000827889">
    <property type="component" value="Chromosome 9"/>
</dbReference>
<evidence type="ECO:0000256" key="1">
    <source>
        <dbReference type="ARBA" id="ARBA00004123"/>
    </source>
</evidence>
<evidence type="ECO:0000256" key="3">
    <source>
        <dbReference type="ARBA" id="ARBA00022782"/>
    </source>
</evidence>
<dbReference type="NCBIfam" id="TIGR01557">
    <property type="entry name" value="myb_SHAQKYF"/>
    <property type="match status" value="1"/>
</dbReference>
<keyword evidence="2" id="KW-0217">Developmental protein</keyword>
<sequence length="388" mass="43448">MKMELFPAQPDLSLQISPPNSKPTSTWRRSTDQEEANVSFWKKALDSSSSLSATLKPDTRPEFSPASNTRFTGPGPDTYPLLQKRGSSNLVHRFQEKKHKHVYQQHLHHHQLGQEVGTLRPIRGIPLYQNTSFPFSHQQQQRPLEAIANSSLSSLADNTAMSSSSPNRFHSHGSMRSRLVSRFPGAKRGTRAPRMRWTTTLHARFVHAVELLGGHERATPKSVLELMDVKDLTLAHVKSHLQMYRTVKTTDKTAASSGNSEVLDNASSGDTSEDLVFEIGKSRRPETSIQQGEPNIQEKDYNALKWSKSPSLSQSQHVWLVSSREAWKQGKLPEDDFIGNRAAHIEEEGNAKCPSNERISDVSSSNLSVTRNNMKPNLEFTLGRSSSH</sequence>
<accession>A0ABM3HZ19</accession>
<dbReference type="GeneID" id="115736933"/>
<keyword evidence="6" id="KW-0539">Nucleus</keyword>
<dbReference type="SUPFAM" id="SSF46689">
    <property type="entry name" value="Homeodomain-like"/>
    <property type="match status" value="1"/>
</dbReference>
<keyword evidence="4" id="KW-0805">Transcription regulation</keyword>
<keyword evidence="5" id="KW-0804">Transcription</keyword>
<proteinExistence type="predicted"/>
<dbReference type="PANTHER" id="PTHR31496:SF48">
    <property type="entry name" value="TRANSCRIPTION FACTOR KAN2-RELATED"/>
    <property type="match status" value="1"/>
</dbReference>
<keyword evidence="9" id="KW-1185">Reference proteome</keyword>
<dbReference type="Pfam" id="PF00249">
    <property type="entry name" value="Myb_DNA-binding"/>
    <property type="match status" value="1"/>
</dbReference>
<keyword evidence="3" id="KW-0221">Differentiation</keyword>
<feature type="region of interest" description="Disordered" evidence="7">
    <location>
        <begin position="50"/>
        <end position="81"/>
    </location>
</feature>
<evidence type="ECO:0000256" key="2">
    <source>
        <dbReference type="ARBA" id="ARBA00022473"/>
    </source>
</evidence>
<evidence type="ECO:0000256" key="6">
    <source>
        <dbReference type="ARBA" id="ARBA00023242"/>
    </source>
</evidence>
<dbReference type="InterPro" id="IPR006447">
    <property type="entry name" value="Myb_dom_plants"/>
</dbReference>
<evidence type="ECO:0000313" key="9">
    <source>
        <dbReference type="Proteomes" id="UP000827889"/>
    </source>
</evidence>
<dbReference type="InterPro" id="IPR044847">
    <property type="entry name" value="KAN_fam"/>
</dbReference>
<feature type="region of interest" description="Disordered" evidence="7">
    <location>
        <begin position="348"/>
        <end position="371"/>
    </location>
</feature>
<reference evidence="10" key="1">
    <citation type="submission" date="2025-08" db="UniProtKB">
        <authorList>
            <consortium name="RefSeq"/>
        </authorList>
    </citation>
    <scope>IDENTIFICATION</scope>
    <source>
        <tissue evidence="10">Leaf</tissue>
    </source>
</reference>
<protein>
    <submittedName>
        <fullName evidence="10">Probable transcription factor KAN2 isoform X1</fullName>
    </submittedName>
</protein>
<evidence type="ECO:0000313" key="10">
    <source>
        <dbReference type="RefSeq" id="XP_048141843.1"/>
    </source>
</evidence>
<feature type="compositionally biased region" description="Polar residues" evidence="7">
    <location>
        <begin position="12"/>
        <end position="28"/>
    </location>
</feature>
<organism evidence="9 10">
    <name type="scientific">Rhodamnia argentea</name>
    <dbReference type="NCBI Taxonomy" id="178133"/>
    <lineage>
        <taxon>Eukaryota</taxon>
        <taxon>Viridiplantae</taxon>
        <taxon>Streptophyta</taxon>
        <taxon>Embryophyta</taxon>
        <taxon>Tracheophyta</taxon>
        <taxon>Spermatophyta</taxon>
        <taxon>Magnoliopsida</taxon>
        <taxon>eudicotyledons</taxon>
        <taxon>Gunneridae</taxon>
        <taxon>Pentapetalae</taxon>
        <taxon>rosids</taxon>
        <taxon>malvids</taxon>
        <taxon>Myrtales</taxon>
        <taxon>Myrtaceae</taxon>
        <taxon>Myrtoideae</taxon>
        <taxon>Myrteae</taxon>
        <taxon>Australasian group</taxon>
        <taxon>Rhodamnia</taxon>
    </lineage>
</organism>
<evidence type="ECO:0000256" key="4">
    <source>
        <dbReference type="ARBA" id="ARBA00023015"/>
    </source>
</evidence>
<comment type="subcellular location">
    <subcellularLocation>
        <location evidence="1">Nucleus</location>
    </subcellularLocation>
</comment>
<gene>
    <name evidence="10" type="primary">LOC115736933</name>
</gene>
<feature type="region of interest" description="Disordered" evidence="7">
    <location>
        <begin position="157"/>
        <end position="176"/>
    </location>
</feature>
<dbReference type="InterPro" id="IPR009057">
    <property type="entry name" value="Homeodomain-like_sf"/>
</dbReference>
<dbReference type="RefSeq" id="XP_048141843.1">
    <property type="nucleotide sequence ID" value="XM_048285886.1"/>
</dbReference>
<dbReference type="InterPro" id="IPR001005">
    <property type="entry name" value="SANT/Myb"/>
</dbReference>
<feature type="region of interest" description="Disordered" evidence="7">
    <location>
        <begin position="1"/>
        <end position="33"/>
    </location>
</feature>
<feature type="compositionally biased region" description="Polar residues" evidence="7">
    <location>
        <begin position="157"/>
        <end position="168"/>
    </location>
</feature>
<feature type="domain" description="Myb-like" evidence="8">
    <location>
        <begin position="194"/>
        <end position="245"/>
    </location>
</feature>
<name>A0ABM3HZ19_9MYRT</name>